<keyword evidence="1" id="KW-0812">Transmembrane</keyword>
<dbReference type="RefSeq" id="WP_139446554.1">
    <property type="nucleotide sequence ID" value="NZ_VDMB01000003.1"/>
</dbReference>
<reference evidence="3 4" key="1">
    <citation type="submission" date="2019-06" db="EMBL/GenBank/DDBJ databases">
        <title>Desulfobotulus mexicanus sp. nov., a novel sulfate-reducing bacterium isolated from the sediment of an alkaline crater lake in Mexico.</title>
        <authorList>
            <person name="Hirschler-Rea A."/>
        </authorList>
    </citation>
    <scope>NUCLEOTIDE SEQUENCE [LARGE SCALE GENOMIC DNA]</scope>
    <source>
        <strain evidence="3 4">PAR22N</strain>
    </source>
</reference>
<keyword evidence="1" id="KW-0472">Membrane</keyword>
<dbReference type="EMBL" id="VDMB01000003">
    <property type="protein sequence ID" value="TYT75611.1"/>
    <property type="molecule type" value="Genomic_DNA"/>
</dbReference>
<dbReference type="Pfam" id="PF13464">
    <property type="entry name" value="RodZ_C"/>
    <property type="match status" value="1"/>
</dbReference>
<dbReference type="InterPro" id="IPR025194">
    <property type="entry name" value="RodZ-like_C"/>
</dbReference>
<gene>
    <name evidence="3" type="ORF">FIM25_04010</name>
</gene>
<keyword evidence="4" id="KW-1185">Reference proteome</keyword>
<feature type="domain" description="Cytoskeleton protein RodZ-like C-terminal" evidence="2">
    <location>
        <begin position="181"/>
        <end position="233"/>
    </location>
</feature>
<evidence type="ECO:0000313" key="4">
    <source>
        <dbReference type="Proteomes" id="UP000321899"/>
    </source>
</evidence>
<evidence type="ECO:0000313" key="3">
    <source>
        <dbReference type="EMBL" id="TYT75611.1"/>
    </source>
</evidence>
<comment type="caution">
    <text evidence="3">The sequence shown here is derived from an EMBL/GenBank/DDBJ whole genome shotgun (WGS) entry which is preliminary data.</text>
</comment>
<dbReference type="Proteomes" id="UP000321899">
    <property type="component" value="Unassembled WGS sequence"/>
</dbReference>
<dbReference type="GO" id="GO:0003677">
    <property type="term" value="F:DNA binding"/>
    <property type="evidence" value="ECO:0007669"/>
    <property type="project" value="InterPro"/>
</dbReference>
<proteinExistence type="predicted"/>
<dbReference type="InterPro" id="IPR050400">
    <property type="entry name" value="Bact_Cytoskel_RodZ"/>
</dbReference>
<protein>
    <submittedName>
        <fullName evidence="3">DUF4115 domain-containing protein</fullName>
    </submittedName>
</protein>
<feature type="transmembrane region" description="Helical" evidence="1">
    <location>
        <begin position="106"/>
        <end position="129"/>
    </location>
</feature>
<dbReference type="AlphaFoldDB" id="A0A5Q4VHZ6"/>
<sequence length="238" mass="26887">MGEKSLAREESFGTYLQNGRIMSGLFLHDLEAVLCVGKEVLKLLEEEDHRGLPEPVFVRGFVRHYAMEVGLDPDYAAFLYKESRKKWDAEAEEARRRILRRQRIRSWLRGGLFFVFLVFMMSWAGIWFAEFVSGEEEERDAVLMSVVASTPDFDASEIAEISGYRLEILGMESTSLKIIIDDQESRSFSVEPGDILEFDAEKAYNILIGSATGVRLRLNGKAMPLSGAVGQAVNLHLP</sequence>
<dbReference type="PANTHER" id="PTHR34475:SF1">
    <property type="entry name" value="CYTOSKELETON PROTEIN RODZ"/>
    <property type="match status" value="1"/>
</dbReference>
<name>A0A5Q4VHZ6_9BACT</name>
<dbReference type="OrthoDB" id="9797543at2"/>
<evidence type="ECO:0000259" key="2">
    <source>
        <dbReference type="Pfam" id="PF13464"/>
    </source>
</evidence>
<dbReference type="Gene3D" id="1.10.260.40">
    <property type="entry name" value="lambda repressor-like DNA-binding domains"/>
    <property type="match status" value="1"/>
</dbReference>
<dbReference type="InterPro" id="IPR010982">
    <property type="entry name" value="Lambda_DNA-bd_dom_sf"/>
</dbReference>
<accession>A0A5Q4VHZ6</accession>
<dbReference type="PANTHER" id="PTHR34475">
    <property type="match status" value="1"/>
</dbReference>
<dbReference type="Pfam" id="PF13413">
    <property type="entry name" value="HTH_25"/>
    <property type="match status" value="1"/>
</dbReference>
<organism evidence="3 4">
    <name type="scientific">Desulfobotulus mexicanus</name>
    <dbReference type="NCBI Taxonomy" id="2586642"/>
    <lineage>
        <taxon>Bacteria</taxon>
        <taxon>Pseudomonadati</taxon>
        <taxon>Thermodesulfobacteriota</taxon>
        <taxon>Desulfobacteria</taxon>
        <taxon>Desulfobacterales</taxon>
        <taxon>Desulfobacteraceae</taxon>
        <taxon>Desulfobotulus</taxon>
    </lineage>
</organism>
<keyword evidence="1" id="KW-1133">Transmembrane helix</keyword>
<evidence type="ECO:0000256" key="1">
    <source>
        <dbReference type="SAM" id="Phobius"/>
    </source>
</evidence>